<dbReference type="SUPFAM" id="SSF48208">
    <property type="entry name" value="Six-hairpin glycosidases"/>
    <property type="match status" value="1"/>
</dbReference>
<dbReference type="OrthoDB" id="9816001at2"/>
<gene>
    <name evidence="5" type="ORF">EDB95_2420</name>
</gene>
<keyword evidence="1" id="KW-0378">Hydrolase</keyword>
<dbReference type="PANTHER" id="PTHR22901:SF0">
    <property type="entry name" value="SIALATE O-ACETYLESTERASE"/>
    <property type="match status" value="1"/>
</dbReference>
<dbReference type="Pfam" id="PF07944">
    <property type="entry name" value="Beta-AFase-like_GH127_cat"/>
    <property type="match status" value="2"/>
</dbReference>
<dbReference type="GO" id="GO:0005975">
    <property type="term" value="P:carbohydrate metabolic process"/>
    <property type="evidence" value="ECO:0007669"/>
    <property type="project" value="InterPro"/>
</dbReference>
<dbReference type="Gene3D" id="1.50.10.20">
    <property type="match status" value="1"/>
</dbReference>
<feature type="domain" description="Non-reducing end beta-L-arabinofuranosidase-like GH127 catalytic" evidence="3">
    <location>
        <begin position="125"/>
        <end position="221"/>
    </location>
</feature>
<keyword evidence="6" id="KW-1185">Reference proteome</keyword>
<proteinExistence type="predicted"/>
<dbReference type="Pfam" id="PF20736">
    <property type="entry name" value="Glyco_hydro127M"/>
    <property type="match status" value="1"/>
</dbReference>
<evidence type="ECO:0000256" key="1">
    <source>
        <dbReference type="ARBA" id="ARBA00022801"/>
    </source>
</evidence>
<name>A0A4R8DTZ2_9BACT</name>
<dbReference type="Pfam" id="PF03629">
    <property type="entry name" value="SASA"/>
    <property type="match status" value="1"/>
</dbReference>
<evidence type="ECO:0000313" key="5">
    <source>
        <dbReference type="EMBL" id="TDX01386.1"/>
    </source>
</evidence>
<accession>A0A4R8DTZ2</accession>
<dbReference type="InterPro" id="IPR039329">
    <property type="entry name" value="SIAE"/>
</dbReference>
<evidence type="ECO:0000259" key="3">
    <source>
        <dbReference type="Pfam" id="PF07944"/>
    </source>
</evidence>
<dbReference type="InterPro" id="IPR008928">
    <property type="entry name" value="6-hairpin_glycosidase_sf"/>
</dbReference>
<dbReference type="InterPro" id="IPR005181">
    <property type="entry name" value="SASA"/>
</dbReference>
<dbReference type="GO" id="GO:0001681">
    <property type="term" value="F:sialate O-acetylesterase activity"/>
    <property type="evidence" value="ECO:0007669"/>
    <property type="project" value="InterPro"/>
</dbReference>
<feature type="domain" description="Non-reducing end beta-L-arabinofuranosidase-like GH127 catalytic" evidence="3">
    <location>
        <begin position="272"/>
        <end position="458"/>
    </location>
</feature>
<dbReference type="EMBL" id="SODV01000001">
    <property type="protein sequence ID" value="TDX01386.1"/>
    <property type="molecule type" value="Genomic_DNA"/>
</dbReference>
<protein>
    <submittedName>
        <fullName evidence="5">DUF1680 family protein</fullName>
    </submittedName>
</protein>
<dbReference type="PANTHER" id="PTHR22901">
    <property type="entry name" value="SIALATE O-ACETYLESTERASE"/>
    <property type="match status" value="1"/>
</dbReference>
<dbReference type="InterPro" id="IPR036514">
    <property type="entry name" value="SGNH_hydro_sf"/>
</dbReference>
<evidence type="ECO:0000259" key="2">
    <source>
        <dbReference type="Pfam" id="PF03629"/>
    </source>
</evidence>
<comment type="caution">
    <text evidence="5">The sequence shown here is derived from an EMBL/GenBank/DDBJ whole genome shotgun (WGS) entry which is preliminary data.</text>
</comment>
<dbReference type="InterPro" id="IPR012878">
    <property type="entry name" value="Beta-AFase-like_GH127_cat"/>
</dbReference>
<feature type="domain" description="Non-reducing end beta-L-arabinofuranosidase-like GH127 middle" evidence="4">
    <location>
        <begin position="475"/>
        <end position="569"/>
    </location>
</feature>
<feature type="domain" description="Sialate O-acetylesterase" evidence="2">
    <location>
        <begin position="801"/>
        <end position="1043"/>
    </location>
</feature>
<dbReference type="Gene3D" id="3.40.50.1110">
    <property type="entry name" value="SGNH hydrolase"/>
    <property type="match status" value="1"/>
</dbReference>
<dbReference type="InterPro" id="IPR049046">
    <property type="entry name" value="Beta-AFase-like_GH127_middle"/>
</dbReference>
<dbReference type="Proteomes" id="UP000294498">
    <property type="component" value="Unassembled WGS sequence"/>
</dbReference>
<evidence type="ECO:0000313" key="6">
    <source>
        <dbReference type="Proteomes" id="UP000294498"/>
    </source>
</evidence>
<dbReference type="SUPFAM" id="SSF52266">
    <property type="entry name" value="SGNH hydrolase"/>
    <property type="match status" value="1"/>
</dbReference>
<evidence type="ECO:0000259" key="4">
    <source>
        <dbReference type="Pfam" id="PF20736"/>
    </source>
</evidence>
<dbReference type="AlphaFoldDB" id="A0A4R8DTZ2"/>
<sequence>MRIGKKINEPGRSYPAGAWARCGTPVGGHAATWPWMRGAAAALLAAFALDGSQAQGTGPDTRVKAAPAVQRVETEVPLKDITAIGGFAGDRIRKNEAHYLDTFSIEKYVALIQNPATTAWDWRPGEQPGKWLEASILATQRVKDKALEEKAKTMYERILNAQGKDGYVGVTSPSIRTPDNPLRGMDAYELHFLLHALLTGYEDWQDVRGLTAAERLGDYFLRFIGPGKAGFWPGAQRPPENKGVTFKGTQHSAMAGHSVHYGWEGTLLVDPMMRLYEVSGDRRYLDWCRWVVRQIDTWSGWDAFSKLGRMPVNEVQPYAHAHTFQMNFLGFLRLYRATGDTALLHKVEAVWDDVASRQMYLTGGVSVGEHYEKDFVKPLTGKMMETCATMSWMQLSQALLELTGETKYADVIERALWNQVFAAQAIDGNAHRYNTPPDGVVPEGFFRDPDCCSGSGERLETMLPAFIYAVGARHTVFINQFVASTVTLTVGQAVRLTQTTDYPSSGRDEIDVRPAKAATFTLEVRIPSWCTGASVSVNGVPIPGVHPGHYLPLTRQWAPGDKVVLDFPMQLSWVRHEHYMKTADKKPYKTEPDADAPYALVRGPLVYAADDMWYARPGDSAAQSAAGTPGPFGKDLFSSVKYVLVDPATFAPVAHPEPDLLGPGFMVPFETANGQRFTMPVYPFANIGKWYKDPAQAPGRDSAAYAYAVWLKGTAKPDVVLPNVLGSDMVLQRRRPVPVWGRATPGETVTVSFGGQQKTAPVASDGRWMVYLDPMEASAQPRQMVIRGRDSIVLDDVLVGEVWLCSGQSNMEFTMMKSAKFENTLRYPAPRHALDSADNAAIRIFLVHRGFSKAGTKAPWDTAEGRALRTFSAVGYFFAQSLYDHLHVPIGMIDASVSGSHIEPWLPGNGTYDTSSSAPGKFYDDMIEPLAPFALKGFLWYQGETNCFLGETEQYTDKMVRLVTSWRALWKDTGASFYYVQLPPYEYSKTKGLTTTSLPAFREAQTRVLALPHTGMIVTTDLVDDLSQLHPSYKWIVGRRLARWALAKDYGQDIVYSGPLYTVMELRKRSVALTFTHGPLDAGDGKPLTCFSIAGRDGQFVPAQAEIRGDKVIVSGVRHPTAVRFAWSEDAQPNLFNEAGLPAAPFRTDEAP</sequence>
<reference evidence="5 6" key="1">
    <citation type="submission" date="2019-03" db="EMBL/GenBank/DDBJ databases">
        <title>Genomic Encyclopedia of Type Strains, Phase IV (KMG-IV): sequencing the most valuable type-strain genomes for metagenomic binning, comparative biology and taxonomic classification.</title>
        <authorList>
            <person name="Goeker M."/>
        </authorList>
    </citation>
    <scope>NUCLEOTIDE SEQUENCE [LARGE SCALE GENOMIC DNA]</scope>
    <source>
        <strain evidence="5 6">DSM 100059</strain>
    </source>
</reference>
<organism evidence="5 6">
    <name type="scientific">Dinghuibacter silviterrae</name>
    <dbReference type="NCBI Taxonomy" id="1539049"/>
    <lineage>
        <taxon>Bacteria</taxon>
        <taxon>Pseudomonadati</taxon>
        <taxon>Bacteroidota</taxon>
        <taxon>Chitinophagia</taxon>
        <taxon>Chitinophagales</taxon>
        <taxon>Chitinophagaceae</taxon>
        <taxon>Dinghuibacter</taxon>
    </lineage>
</organism>